<dbReference type="OMA" id="HWHRIDA"/>
<evidence type="ECO:0000313" key="2">
    <source>
        <dbReference type="EMBL" id="EAL73536.1"/>
    </source>
</evidence>
<dbReference type="InterPro" id="IPR039935">
    <property type="entry name" value="YML079W-like"/>
</dbReference>
<organism evidence="2 3">
    <name type="scientific">Dictyostelium discoideum</name>
    <name type="common">Social amoeba</name>
    <dbReference type="NCBI Taxonomy" id="44689"/>
    <lineage>
        <taxon>Eukaryota</taxon>
        <taxon>Amoebozoa</taxon>
        <taxon>Evosea</taxon>
        <taxon>Eumycetozoa</taxon>
        <taxon>Dictyostelia</taxon>
        <taxon>Dictyosteliales</taxon>
        <taxon>Dictyosteliaceae</taxon>
        <taxon>Dictyostelium</taxon>
    </lineage>
</organism>
<dbReference type="dictyBase" id="DDB_G0268166"/>
<protein>
    <recommendedName>
        <fullName evidence="1">DUF985 domain-containing protein</fullName>
    </recommendedName>
</protein>
<name>Q55FC9_DICDI</name>
<dbReference type="VEuPathDB" id="AmoebaDB:DDB_G0268166"/>
<accession>Q55FC9</accession>
<keyword evidence="3" id="KW-1185">Reference proteome</keyword>
<sequence>MLINKDKFNEEYWIKKLDLEPHVEGGRFKEVLRSVEIDNQGMEICNFTSIYYLLNGESKSHFHRLANSDEVWYYHFGGTLTIHCIYPNGTYEKVLLGPNEGEILQFNVTKNTIFSASYDNENNNQSSNYNYCLVGCMVCPGFQYSNFEFLKKSDLLNLYPQHSKLIKTFAFDTLPEMPM</sequence>
<dbReference type="RefSeq" id="XP_647604.1">
    <property type="nucleotide sequence ID" value="XM_642512.1"/>
</dbReference>
<evidence type="ECO:0000259" key="1">
    <source>
        <dbReference type="Pfam" id="PF06172"/>
    </source>
</evidence>
<proteinExistence type="predicted"/>
<dbReference type="CDD" id="cd06121">
    <property type="entry name" value="cupin_YML079wp"/>
    <property type="match status" value="1"/>
</dbReference>
<dbReference type="Gene3D" id="2.60.120.10">
    <property type="entry name" value="Jelly Rolls"/>
    <property type="match status" value="1"/>
</dbReference>
<dbReference type="InterPro" id="IPR014710">
    <property type="entry name" value="RmlC-like_jellyroll"/>
</dbReference>
<dbReference type="KEGG" id="ddi:DDB_G0268166"/>
<dbReference type="InterPro" id="IPR009327">
    <property type="entry name" value="Cupin_DUF985"/>
</dbReference>
<dbReference type="PANTHER" id="PTHR33387:SF3">
    <property type="entry name" value="DUF985 DOMAIN-CONTAINING PROTEIN"/>
    <property type="match status" value="1"/>
</dbReference>
<dbReference type="Proteomes" id="UP000002195">
    <property type="component" value="Unassembled WGS sequence"/>
</dbReference>
<reference evidence="2 3" key="1">
    <citation type="journal article" date="2005" name="Nature">
        <title>The genome of the social amoeba Dictyostelium discoideum.</title>
        <authorList>
            <consortium name="The Dictyostelium discoideum Sequencing Consortium"/>
            <person name="Eichinger L."/>
            <person name="Pachebat J.A."/>
            <person name="Glockner G."/>
            <person name="Rajandream M.A."/>
            <person name="Sucgang R."/>
            <person name="Berriman M."/>
            <person name="Song J."/>
            <person name="Olsen R."/>
            <person name="Szafranski K."/>
            <person name="Xu Q."/>
            <person name="Tunggal B."/>
            <person name="Kummerfeld S."/>
            <person name="Madera M."/>
            <person name="Konfortov B.A."/>
            <person name="Rivero F."/>
            <person name="Bankier A.T."/>
            <person name="Lehmann R."/>
            <person name="Hamlin N."/>
            <person name="Davies R."/>
            <person name="Gaudet P."/>
            <person name="Fey P."/>
            <person name="Pilcher K."/>
            <person name="Chen G."/>
            <person name="Saunders D."/>
            <person name="Sodergren E."/>
            <person name="Davis P."/>
            <person name="Kerhornou A."/>
            <person name="Nie X."/>
            <person name="Hall N."/>
            <person name="Anjard C."/>
            <person name="Hemphill L."/>
            <person name="Bason N."/>
            <person name="Farbrother P."/>
            <person name="Desany B."/>
            <person name="Just E."/>
            <person name="Morio T."/>
            <person name="Rost R."/>
            <person name="Churcher C."/>
            <person name="Cooper J."/>
            <person name="Haydock S."/>
            <person name="van Driessche N."/>
            <person name="Cronin A."/>
            <person name="Goodhead I."/>
            <person name="Muzny D."/>
            <person name="Mourier T."/>
            <person name="Pain A."/>
            <person name="Lu M."/>
            <person name="Harper D."/>
            <person name="Lindsay R."/>
            <person name="Hauser H."/>
            <person name="James K."/>
            <person name="Quiles M."/>
            <person name="Madan Babu M."/>
            <person name="Saito T."/>
            <person name="Buchrieser C."/>
            <person name="Wardroper A."/>
            <person name="Felder M."/>
            <person name="Thangavelu M."/>
            <person name="Johnson D."/>
            <person name="Knights A."/>
            <person name="Loulseged H."/>
            <person name="Mungall K."/>
            <person name="Oliver K."/>
            <person name="Price C."/>
            <person name="Quail M.A."/>
            <person name="Urushihara H."/>
            <person name="Hernandez J."/>
            <person name="Rabbinowitsch E."/>
            <person name="Steffen D."/>
            <person name="Sanders M."/>
            <person name="Ma J."/>
            <person name="Kohara Y."/>
            <person name="Sharp S."/>
            <person name="Simmonds M."/>
            <person name="Spiegler S."/>
            <person name="Tivey A."/>
            <person name="Sugano S."/>
            <person name="White B."/>
            <person name="Walker D."/>
            <person name="Woodward J."/>
            <person name="Winckler T."/>
            <person name="Tanaka Y."/>
            <person name="Shaulsky G."/>
            <person name="Schleicher M."/>
            <person name="Weinstock G."/>
            <person name="Rosenthal A."/>
            <person name="Cox E.C."/>
            <person name="Chisholm R.L."/>
            <person name="Gibbs R."/>
            <person name="Loomis W.F."/>
            <person name="Platzer M."/>
            <person name="Kay R.R."/>
            <person name="Williams J."/>
            <person name="Dear P.H."/>
            <person name="Noegel A.A."/>
            <person name="Barrell B."/>
            <person name="Kuspa A."/>
        </authorList>
    </citation>
    <scope>NUCLEOTIDE SEQUENCE [LARGE SCALE GENOMIC DNA]</scope>
    <source>
        <strain evidence="2 3">AX4</strain>
    </source>
</reference>
<gene>
    <name evidence="2" type="ORF">DDB_G0268166</name>
</gene>
<feature type="domain" description="DUF985" evidence="1">
    <location>
        <begin position="11"/>
        <end position="150"/>
    </location>
</feature>
<dbReference type="Pfam" id="PF06172">
    <property type="entry name" value="Cupin_5"/>
    <property type="match status" value="1"/>
</dbReference>
<dbReference type="EMBL" id="AAFI02000003">
    <property type="protein sequence ID" value="EAL73536.1"/>
    <property type="molecule type" value="Genomic_DNA"/>
</dbReference>
<dbReference type="SUPFAM" id="SSF51182">
    <property type="entry name" value="RmlC-like cupins"/>
    <property type="match status" value="1"/>
</dbReference>
<dbReference type="HOGENOM" id="CLU_088365_0_1_1"/>
<dbReference type="PhylomeDB" id="Q55FC9"/>
<dbReference type="PANTHER" id="PTHR33387">
    <property type="entry name" value="RMLC-LIKE JELLY ROLL FOLD PROTEIN"/>
    <property type="match status" value="1"/>
</dbReference>
<dbReference type="InterPro" id="IPR011051">
    <property type="entry name" value="RmlC_Cupin_sf"/>
</dbReference>
<dbReference type="GeneID" id="8616416"/>
<dbReference type="SMR" id="Q55FC9"/>
<dbReference type="InParanoid" id="Q55FC9"/>
<dbReference type="PaxDb" id="44689-DDB0305298"/>
<dbReference type="AlphaFoldDB" id="Q55FC9"/>
<dbReference type="FunCoup" id="Q55FC9">
    <property type="interactions" value="1"/>
</dbReference>
<comment type="caution">
    <text evidence="2">The sequence shown here is derived from an EMBL/GenBank/DDBJ whole genome shotgun (WGS) entry which is preliminary data.</text>
</comment>
<evidence type="ECO:0000313" key="3">
    <source>
        <dbReference type="Proteomes" id="UP000002195"/>
    </source>
</evidence>